<dbReference type="PANTHER" id="PTHR12741:SF7">
    <property type="entry name" value="CALLOSE SYNTHASE 12"/>
    <property type="match status" value="1"/>
</dbReference>
<dbReference type="GO" id="GO:0000148">
    <property type="term" value="C:1,3-beta-D-glucan synthase complex"/>
    <property type="evidence" value="ECO:0007669"/>
    <property type="project" value="InterPro"/>
</dbReference>
<keyword evidence="2" id="KW-0732">Signal</keyword>
<keyword evidence="1" id="KW-0812">Transmembrane</keyword>
<keyword evidence="1" id="KW-1133">Transmembrane helix</keyword>
<evidence type="ECO:0000259" key="3">
    <source>
        <dbReference type="Pfam" id="PF02364"/>
    </source>
</evidence>
<dbReference type="EMBL" id="JAXQNO010000012">
    <property type="protein sequence ID" value="KAK4786934.1"/>
    <property type="molecule type" value="Genomic_DNA"/>
</dbReference>
<sequence length="236" mass="28051">MGTSLVWCVSFVWFSFVQQEFHFFWPNIIHGDVKYREICRGFVVEHKRFAENYCLYARIHFMKAIELALFLTLYAVYRSSSIGKNTFYYIDMTIYSWFLVLSLEEQAYLKTTGMLGKAVEIVLKFRFFFFQYAVVYQPKISNKSTSIDVYLISWIYVFFAFGIYMINLHARDRYSVKEHIYYWLIQFLVITFSVLCICSAPGVHQLRSFHIFTTLLAFVSIGWGIILIAQVFRSFL</sequence>
<protein>
    <recommendedName>
        <fullName evidence="3">Glycosyl transferase 48 domain-containing protein</fullName>
    </recommendedName>
</protein>
<feature type="domain" description="Glycosyl transferase 48" evidence="3">
    <location>
        <begin position="8"/>
        <end position="103"/>
    </location>
</feature>
<feature type="transmembrane region" description="Helical" evidence="1">
    <location>
        <begin position="209"/>
        <end position="232"/>
    </location>
</feature>
<feature type="chain" id="PRO_5042974631" description="Glycosyl transferase 48 domain-containing protein" evidence="2">
    <location>
        <begin position="20"/>
        <end position="236"/>
    </location>
</feature>
<accession>A0AAN7R0E5</accession>
<comment type="caution">
    <text evidence="4">The sequence shown here is derived from an EMBL/GenBank/DDBJ whole genome shotgun (WGS) entry which is preliminary data.</text>
</comment>
<dbReference type="PANTHER" id="PTHR12741">
    <property type="entry name" value="LYST-INTERACTING PROTEIN LIP5 DOPAMINE RESPONSIVE PROTEIN DRG-1"/>
    <property type="match status" value="1"/>
</dbReference>
<dbReference type="InterPro" id="IPR003440">
    <property type="entry name" value="Glyco_trans_48_dom"/>
</dbReference>
<name>A0AAN7R0E5_TRANT</name>
<evidence type="ECO:0000313" key="5">
    <source>
        <dbReference type="Proteomes" id="UP001346149"/>
    </source>
</evidence>
<feature type="transmembrane region" description="Helical" evidence="1">
    <location>
        <begin position="86"/>
        <end position="103"/>
    </location>
</feature>
<evidence type="ECO:0000256" key="2">
    <source>
        <dbReference type="SAM" id="SignalP"/>
    </source>
</evidence>
<keyword evidence="1" id="KW-0472">Membrane</keyword>
<keyword evidence="5" id="KW-1185">Reference proteome</keyword>
<feature type="transmembrane region" description="Helical" evidence="1">
    <location>
        <begin position="55"/>
        <end position="74"/>
    </location>
</feature>
<feature type="transmembrane region" description="Helical" evidence="1">
    <location>
        <begin position="147"/>
        <end position="168"/>
    </location>
</feature>
<feature type="signal peptide" evidence="2">
    <location>
        <begin position="1"/>
        <end position="19"/>
    </location>
</feature>
<dbReference type="GO" id="GO:0006075">
    <property type="term" value="P:(1-&gt;3)-beta-D-glucan biosynthetic process"/>
    <property type="evidence" value="ECO:0007669"/>
    <property type="project" value="InterPro"/>
</dbReference>
<dbReference type="Pfam" id="PF02364">
    <property type="entry name" value="Glucan_synthase"/>
    <property type="match status" value="1"/>
</dbReference>
<dbReference type="Proteomes" id="UP001346149">
    <property type="component" value="Unassembled WGS sequence"/>
</dbReference>
<gene>
    <name evidence="4" type="ORF">SAY86_010767</name>
</gene>
<proteinExistence type="predicted"/>
<reference evidence="4 5" key="1">
    <citation type="journal article" date="2023" name="Hortic Res">
        <title>Pangenome of water caltrop reveals structural variations and asymmetric subgenome divergence after allopolyploidization.</title>
        <authorList>
            <person name="Zhang X."/>
            <person name="Chen Y."/>
            <person name="Wang L."/>
            <person name="Yuan Y."/>
            <person name="Fang M."/>
            <person name="Shi L."/>
            <person name="Lu R."/>
            <person name="Comes H.P."/>
            <person name="Ma Y."/>
            <person name="Chen Y."/>
            <person name="Huang G."/>
            <person name="Zhou Y."/>
            <person name="Zheng Z."/>
            <person name="Qiu Y."/>
        </authorList>
    </citation>
    <scope>NUCLEOTIDE SEQUENCE [LARGE SCALE GENOMIC DNA]</scope>
    <source>
        <strain evidence="4">F231</strain>
    </source>
</reference>
<evidence type="ECO:0000256" key="1">
    <source>
        <dbReference type="SAM" id="Phobius"/>
    </source>
</evidence>
<feature type="transmembrane region" description="Helical" evidence="1">
    <location>
        <begin position="180"/>
        <end position="203"/>
    </location>
</feature>
<evidence type="ECO:0000313" key="4">
    <source>
        <dbReference type="EMBL" id="KAK4786934.1"/>
    </source>
</evidence>
<dbReference type="AlphaFoldDB" id="A0AAN7R0E5"/>
<organism evidence="4 5">
    <name type="scientific">Trapa natans</name>
    <name type="common">Water chestnut</name>
    <dbReference type="NCBI Taxonomy" id="22666"/>
    <lineage>
        <taxon>Eukaryota</taxon>
        <taxon>Viridiplantae</taxon>
        <taxon>Streptophyta</taxon>
        <taxon>Embryophyta</taxon>
        <taxon>Tracheophyta</taxon>
        <taxon>Spermatophyta</taxon>
        <taxon>Magnoliopsida</taxon>
        <taxon>eudicotyledons</taxon>
        <taxon>Gunneridae</taxon>
        <taxon>Pentapetalae</taxon>
        <taxon>rosids</taxon>
        <taxon>malvids</taxon>
        <taxon>Myrtales</taxon>
        <taxon>Lythraceae</taxon>
        <taxon>Trapa</taxon>
    </lineage>
</organism>
<dbReference type="GO" id="GO:0003843">
    <property type="term" value="F:1,3-beta-D-glucan synthase activity"/>
    <property type="evidence" value="ECO:0007669"/>
    <property type="project" value="InterPro"/>
</dbReference>
<dbReference type="GO" id="GO:0005886">
    <property type="term" value="C:plasma membrane"/>
    <property type="evidence" value="ECO:0007669"/>
    <property type="project" value="TreeGrafter"/>
</dbReference>